<name>A0A9W8QDT7_AKAMU</name>
<reference evidence="1" key="1">
    <citation type="journal article" date="2023" name="Access Microbiol">
        <title>De-novo genome assembly for Akanthomyces muscarius, a biocontrol agent of insect agricultural pests.</title>
        <authorList>
            <person name="Erdos Z."/>
            <person name="Studholme D.J."/>
            <person name="Raymond B."/>
            <person name="Sharma M."/>
        </authorList>
    </citation>
    <scope>NUCLEOTIDE SEQUENCE</scope>
    <source>
        <strain evidence="1">Ve6</strain>
    </source>
</reference>
<dbReference type="KEGG" id="amus:LMH87_012080"/>
<sequence>MISHDKRYFYLASRALGKGFASLLLSDEEQRLLLPCEDVPKRLIVASQCAGLSETKEKNTNTQHKP</sequence>
<evidence type="ECO:0000313" key="2">
    <source>
        <dbReference type="Proteomes" id="UP001144673"/>
    </source>
</evidence>
<protein>
    <submittedName>
        <fullName evidence="1">Uncharacterized protein</fullName>
    </submittedName>
</protein>
<dbReference type="EMBL" id="JAJHUN010000009">
    <property type="protein sequence ID" value="KAJ4151378.1"/>
    <property type="molecule type" value="Genomic_DNA"/>
</dbReference>
<gene>
    <name evidence="1" type="ORF">LMH87_012080</name>
</gene>
<accession>A0A9W8QDT7</accession>
<dbReference type="AlphaFoldDB" id="A0A9W8QDT7"/>
<comment type="caution">
    <text evidence="1">The sequence shown here is derived from an EMBL/GenBank/DDBJ whole genome shotgun (WGS) entry which is preliminary data.</text>
</comment>
<evidence type="ECO:0000313" key="1">
    <source>
        <dbReference type="EMBL" id="KAJ4151378.1"/>
    </source>
</evidence>
<keyword evidence="2" id="KW-1185">Reference proteome</keyword>
<dbReference type="GeneID" id="80899239"/>
<dbReference type="Proteomes" id="UP001144673">
    <property type="component" value="Chromosome 4"/>
</dbReference>
<dbReference type="RefSeq" id="XP_056053092.1">
    <property type="nucleotide sequence ID" value="XM_056201328.1"/>
</dbReference>
<proteinExistence type="predicted"/>
<organism evidence="1 2">
    <name type="scientific">Akanthomyces muscarius</name>
    <name type="common">Entomopathogenic fungus</name>
    <name type="synonym">Lecanicillium muscarium</name>
    <dbReference type="NCBI Taxonomy" id="2231603"/>
    <lineage>
        <taxon>Eukaryota</taxon>
        <taxon>Fungi</taxon>
        <taxon>Dikarya</taxon>
        <taxon>Ascomycota</taxon>
        <taxon>Pezizomycotina</taxon>
        <taxon>Sordariomycetes</taxon>
        <taxon>Hypocreomycetidae</taxon>
        <taxon>Hypocreales</taxon>
        <taxon>Cordycipitaceae</taxon>
        <taxon>Akanthomyces</taxon>
    </lineage>
</organism>